<evidence type="ECO:0000313" key="3">
    <source>
        <dbReference type="Proteomes" id="UP000230959"/>
    </source>
</evidence>
<reference evidence="3" key="1">
    <citation type="submission" date="2017-09" db="EMBL/GenBank/DDBJ databases">
        <title>Depth-based differentiation of microbial function through sediment-hosted aquifers and enrichment of novel symbionts in the deep terrestrial subsurface.</title>
        <authorList>
            <person name="Probst A.J."/>
            <person name="Ladd B."/>
            <person name="Jarett J.K."/>
            <person name="Geller-Mcgrath D.E."/>
            <person name="Sieber C.M.K."/>
            <person name="Emerson J.B."/>
            <person name="Anantharaman K."/>
            <person name="Thomas B.C."/>
            <person name="Malmstrom R."/>
            <person name="Stieglmeier M."/>
            <person name="Klingl A."/>
            <person name="Woyke T."/>
            <person name="Ryan C.M."/>
            <person name="Banfield J.F."/>
        </authorList>
    </citation>
    <scope>NUCLEOTIDE SEQUENCE [LARGE SCALE GENOMIC DNA]</scope>
</reference>
<name>A0A2M8LAF9_9BACT</name>
<accession>A0A2M8LAF9</accession>
<protein>
    <recommendedName>
        <fullName evidence="1">Hemerythrin-like domain-containing protein</fullName>
    </recommendedName>
</protein>
<dbReference type="PANTHER" id="PTHR39966:SF1">
    <property type="entry name" value="HEMERYTHRIN-LIKE DOMAIN-CONTAINING PROTEIN"/>
    <property type="match status" value="1"/>
</dbReference>
<proteinExistence type="predicted"/>
<dbReference type="Proteomes" id="UP000230959">
    <property type="component" value="Unassembled WGS sequence"/>
</dbReference>
<comment type="caution">
    <text evidence="2">The sequence shown here is derived from an EMBL/GenBank/DDBJ whole genome shotgun (WGS) entry which is preliminary data.</text>
</comment>
<dbReference type="EMBL" id="PFER01000027">
    <property type="protein sequence ID" value="PJE73590.1"/>
    <property type="molecule type" value="Genomic_DNA"/>
</dbReference>
<feature type="domain" description="Hemerythrin-like" evidence="1">
    <location>
        <begin position="4"/>
        <end position="134"/>
    </location>
</feature>
<evidence type="ECO:0000313" key="2">
    <source>
        <dbReference type="EMBL" id="PJE73590.1"/>
    </source>
</evidence>
<organism evidence="2 3">
    <name type="scientific">Candidatus Terrybacteria bacterium CG10_big_fil_rev_8_21_14_0_10_41_10</name>
    <dbReference type="NCBI Taxonomy" id="1975026"/>
    <lineage>
        <taxon>Bacteria</taxon>
        <taxon>Candidatus Terryibacteriota</taxon>
    </lineage>
</organism>
<dbReference type="GO" id="GO:0005886">
    <property type="term" value="C:plasma membrane"/>
    <property type="evidence" value="ECO:0007669"/>
    <property type="project" value="TreeGrafter"/>
</dbReference>
<gene>
    <name evidence="2" type="ORF">COV02_01835</name>
</gene>
<dbReference type="Pfam" id="PF01814">
    <property type="entry name" value="Hemerythrin"/>
    <property type="match status" value="1"/>
</dbReference>
<sequence length="165" mass="19399">MQKPTEILTSEHKNILKVIDTILAKCGELESGAEIDKDFFTKAIDFIKNYADRFHHAKEEDILFREMRAAQDKLHCSPMDQMLFEHEEGRKFVKDLEGALVKEDRKDIEENARGYANLLQDHIYKEDNILYPMADEALSEDVQIKMAEEFAKVEEQLEFNEKDWE</sequence>
<dbReference type="Gene3D" id="1.20.120.520">
    <property type="entry name" value="nmb1532 protein domain like"/>
    <property type="match status" value="1"/>
</dbReference>
<dbReference type="AlphaFoldDB" id="A0A2M8LAF9"/>
<evidence type="ECO:0000259" key="1">
    <source>
        <dbReference type="Pfam" id="PF01814"/>
    </source>
</evidence>
<dbReference type="InterPro" id="IPR012312">
    <property type="entry name" value="Hemerythrin-like"/>
</dbReference>
<dbReference type="PANTHER" id="PTHR39966">
    <property type="entry name" value="BLL2471 PROTEIN-RELATED"/>
    <property type="match status" value="1"/>
</dbReference>